<dbReference type="Gene3D" id="2.30.42.10">
    <property type="match status" value="1"/>
</dbReference>
<reference evidence="8" key="1">
    <citation type="submission" date="2020-12" db="UniProtKB">
        <authorList>
            <consortium name="WormBaseParasite"/>
        </authorList>
    </citation>
    <scope>IDENTIFICATION</scope>
    <source>
        <strain evidence="8">MHco3</strain>
    </source>
</reference>
<evidence type="ECO:0000256" key="4">
    <source>
        <dbReference type="SAM" id="Phobius"/>
    </source>
</evidence>
<evidence type="ECO:0000256" key="1">
    <source>
        <dbReference type="ARBA" id="ARBA00004123"/>
    </source>
</evidence>
<dbReference type="InterPro" id="IPR036034">
    <property type="entry name" value="PDZ_sf"/>
</dbReference>
<name>A0A7I4YTC4_HAECO</name>
<dbReference type="GO" id="GO:0005634">
    <property type="term" value="C:nucleus"/>
    <property type="evidence" value="ECO:0007669"/>
    <property type="project" value="UniProtKB-SubCell"/>
</dbReference>
<dbReference type="AlphaFoldDB" id="A0A7I4YTC4"/>
<keyword evidence="4" id="KW-0472">Membrane</keyword>
<proteinExistence type="predicted"/>
<dbReference type="Pfam" id="PF00595">
    <property type="entry name" value="PDZ"/>
    <property type="match status" value="1"/>
</dbReference>
<feature type="compositionally biased region" description="Basic and acidic residues" evidence="3">
    <location>
        <begin position="493"/>
        <end position="516"/>
    </location>
</feature>
<evidence type="ECO:0000256" key="3">
    <source>
        <dbReference type="SAM" id="MobiDB-lite"/>
    </source>
</evidence>
<feature type="signal peptide" evidence="5">
    <location>
        <begin position="1"/>
        <end position="29"/>
    </location>
</feature>
<feature type="region of interest" description="Disordered" evidence="3">
    <location>
        <begin position="550"/>
        <end position="597"/>
    </location>
</feature>
<keyword evidence="7" id="KW-1185">Reference proteome</keyword>
<feature type="transmembrane region" description="Helical" evidence="4">
    <location>
        <begin position="39"/>
        <end position="63"/>
    </location>
</feature>
<protein>
    <submittedName>
        <fullName evidence="8">PDZ domain-containing protein</fullName>
    </submittedName>
</protein>
<feature type="compositionally biased region" description="Basic and acidic residues" evidence="3">
    <location>
        <begin position="287"/>
        <end position="298"/>
    </location>
</feature>
<feature type="region of interest" description="Disordered" evidence="3">
    <location>
        <begin position="263"/>
        <end position="310"/>
    </location>
</feature>
<dbReference type="GO" id="GO:0005737">
    <property type="term" value="C:cytoplasm"/>
    <property type="evidence" value="ECO:0007669"/>
    <property type="project" value="TreeGrafter"/>
</dbReference>
<feature type="compositionally biased region" description="Polar residues" evidence="3">
    <location>
        <begin position="471"/>
        <end position="488"/>
    </location>
</feature>
<evidence type="ECO:0000256" key="5">
    <source>
        <dbReference type="SAM" id="SignalP"/>
    </source>
</evidence>
<keyword evidence="2" id="KW-0539">Nucleus</keyword>
<evidence type="ECO:0000259" key="6">
    <source>
        <dbReference type="PROSITE" id="PS50106"/>
    </source>
</evidence>
<comment type="subcellular location">
    <subcellularLocation>
        <location evidence="1">Nucleus</location>
    </subcellularLocation>
</comment>
<feature type="compositionally biased region" description="Low complexity" evidence="3">
    <location>
        <begin position="570"/>
        <end position="582"/>
    </location>
</feature>
<feature type="domain" description="PDZ" evidence="6">
    <location>
        <begin position="140"/>
        <end position="205"/>
    </location>
</feature>
<feature type="compositionally biased region" description="Acidic residues" evidence="3">
    <location>
        <begin position="274"/>
        <end position="286"/>
    </location>
</feature>
<dbReference type="InterPro" id="IPR001478">
    <property type="entry name" value="PDZ"/>
</dbReference>
<dbReference type="PROSITE" id="PS50106">
    <property type="entry name" value="PDZ"/>
    <property type="match status" value="1"/>
</dbReference>
<dbReference type="GO" id="GO:0043484">
    <property type="term" value="P:regulation of RNA splicing"/>
    <property type="evidence" value="ECO:0007669"/>
    <property type="project" value="TreeGrafter"/>
</dbReference>
<dbReference type="Proteomes" id="UP000025227">
    <property type="component" value="Unplaced"/>
</dbReference>
<dbReference type="OMA" id="QKAYSME"/>
<dbReference type="InterPro" id="IPR052082">
    <property type="entry name" value="Myelin_sheath_structural"/>
</dbReference>
<sequence>MKMRRRPSMNRLLATCLFAAASLPHSVMGDTCLSQPQLAGVIFGSVGATLAICVTIATIFWMWMRRSDQKEKLTEKAAHDSKDFNDIESKTYDDIPPRPSARNHMSMIDSLKLPRRKLLDTGTQKAYSVENVNEASGHVGVLLKTDNAAGFGMNIQGSMNEGIYVKTIVPMGAADQTGNILPGDRIKSLTINFDNMVYEDALTLLSYASPYKVKFELERRVETPPPMDNDDTSGARIHPLFRSNTLTHIHFNPIGATQALSFENPTHQEPSPIVEEEPVTEAEEPPVYEKKVEKAHEPEPEEILSPVNPPELVSSAVISEVADSTTIDTDLSKMESSDYASDNTSDYRESENEGCGNGNQPAKVDPAPPPPSPPPPSPPPPVQESVVDCTVSTDLPVEKPLASTVPVSPKEYCKALPPKIKPSVVRSPSPKLKLALPKAPSPSPLAKSSMLRKSREDCSKPSQMIPPVKRNLSNGRVASARTSESSSGPPEIVEARVSRIPKRTDSVKTPIIERKLPPLPKSITQRSHSAEEKNREDVWSRLYTDKRNMLRKTRGDVTPKTPSSTEHEITTTTTPSHIPSSSGHLRPPTDFRFSSLDAAQKDRLAANEALLERQTEELRQLGVL</sequence>
<feature type="compositionally biased region" description="Low complexity" evidence="3">
    <location>
        <begin position="427"/>
        <end position="449"/>
    </location>
</feature>
<feature type="compositionally biased region" description="Pro residues" evidence="3">
    <location>
        <begin position="366"/>
        <end position="382"/>
    </location>
</feature>
<dbReference type="OrthoDB" id="447516at2759"/>
<evidence type="ECO:0000313" key="7">
    <source>
        <dbReference type="Proteomes" id="UP000025227"/>
    </source>
</evidence>
<dbReference type="PANTHER" id="PTHR23348">
    <property type="entry name" value="PERIAXIN/AHNAK"/>
    <property type="match status" value="1"/>
</dbReference>
<accession>A0A7I4YTC4</accession>
<keyword evidence="4" id="KW-1133">Transmembrane helix</keyword>
<feature type="chain" id="PRO_5029587120" evidence="5">
    <location>
        <begin position="30"/>
        <end position="624"/>
    </location>
</feature>
<evidence type="ECO:0000313" key="8">
    <source>
        <dbReference type="WBParaSite" id="HCON_00144180-00001"/>
    </source>
</evidence>
<evidence type="ECO:0000256" key="2">
    <source>
        <dbReference type="ARBA" id="ARBA00023242"/>
    </source>
</evidence>
<keyword evidence="4" id="KW-0812">Transmembrane</keyword>
<organism evidence="7 8">
    <name type="scientific">Haemonchus contortus</name>
    <name type="common">Barber pole worm</name>
    <dbReference type="NCBI Taxonomy" id="6289"/>
    <lineage>
        <taxon>Eukaryota</taxon>
        <taxon>Metazoa</taxon>
        <taxon>Ecdysozoa</taxon>
        <taxon>Nematoda</taxon>
        <taxon>Chromadorea</taxon>
        <taxon>Rhabditida</taxon>
        <taxon>Rhabditina</taxon>
        <taxon>Rhabditomorpha</taxon>
        <taxon>Strongyloidea</taxon>
        <taxon>Trichostrongylidae</taxon>
        <taxon>Haemonchus</taxon>
    </lineage>
</organism>
<feature type="region of interest" description="Disordered" evidence="3">
    <location>
        <begin position="327"/>
        <end position="535"/>
    </location>
</feature>
<dbReference type="SUPFAM" id="SSF50156">
    <property type="entry name" value="PDZ domain-like"/>
    <property type="match status" value="1"/>
</dbReference>
<dbReference type="WBParaSite" id="HCON_00144180-00001">
    <property type="protein sequence ID" value="HCON_00144180-00001"/>
    <property type="gene ID" value="HCON_00144180"/>
</dbReference>
<keyword evidence="5" id="KW-0732">Signal</keyword>
<dbReference type="PANTHER" id="PTHR23348:SF16">
    <property type="entry name" value="LEUCINE RICH REPEAT FAMILY PROTEIN"/>
    <property type="match status" value="1"/>
</dbReference>
<dbReference type="SMART" id="SM00228">
    <property type="entry name" value="PDZ"/>
    <property type="match status" value="1"/>
</dbReference>